<feature type="transmembrane region" description="Helical" evidence="1">
    <location>
        <begin position="257"/>
        <end position="274"/>
    </location>
</feature>
<keyword evidence="1" id="KW-0812">Transmembrane</keyword>
<dbReference type="RefSeq" id="WP_282757239.1">
    <property type="nucleotide sequence ID" value="NZ_JASCTH010000002.1"/>
</dbReference>
<evidence type="ECO:0008006" key="4">
    <source>
        <dbReference type="Google" id="ProtNLM"/>
    </source>
</evidence>
<feature type="transmembrane region" description="Helical" evidence="1">
    <location>
        <begin position="73"/>
        <end position="95"/>
    </location>
</feature>
<evidence type="ECO:0000313" key="3">
    <source>
        <dbReference type="Proteomes" id="UP001241758"/>
    </source>
</evidence>
<reference evidence="2 3" key="1">
    <citation type="submission" date="2023-05" db="EMBL/GenBank/DDBJ databases">
        <title>Actinoplanes sp. NEAU-A12 genome sequencing.</title>
        <authorList>
            <person name="Wang Z.-S."/>
        </authorList>
    </citation>
    <scope>NUCLEOTIDE SEQUENCE [LARGE SCALE GENOMIC DNA]</scope>
    <source>
        <strain evidence="2 3">NEAU-A12</strain>
    </source>
</reference>
<dbReference type="Proteomes" id="UP001241758">
    <property type="component" value="Unassembled WGS sequence"/>
</dbReference>
<keyword evidence="1" id="KW-1133">Transmembrane helix</keyword>
<protein>
    <recommendedName>
        <fullName evidence="4">Integral membrane protein</fullName>
    </recommendedName>
</protein>
<feature type="transmembrane region" description="Helical" evidence="1">
    <location>
        <begin position="232"/>
        <end position="250"/>
    </location>
</feature>
<accession>A0ABT6WDU0</accession>
<feature type="transmembrane region" description="Helical" evidence="1">
    <location>
        <begin position="200"/>
        <end position="220"/>
    </location>
</feature>
<feature type="transmembrane region" description="Helical" evidence="1">
    <location>
        <begin position="143"/>
        <end position="162"/>
    </location>
</feature>
<keyword evidence="3" id="KW-1185">Reference proteome</keyword>
<name>A0ABT6WDU0_9ACTN</name>
<feature type="transmembrane region" description="Helical" evidence="1">
    <location>
        <begin position="294"/>
        <end position="316"/>
    </location>
</feature>
<proteinExistence type="predicted"/>
<evidence type="ECO:0000256" key="1">
    <source>
        <dbReference type="SAM" id="Phobius"/>
    </source>
</evidence>
<organism evidence="2 3">
    <name type="scientific">Actinoplanes sandaracinus</name>
    <dbReference type="NCBI Taxonomy" id="3045177"/>
    <lineage>
        <taxon>Bacteria</taxon>
        <taxon>Bacillati</taxon>
        <taxon>Actinomycetota</taxon>
        <taxon>Actinomycetes</taxon>
        <taxon>Micromonosporales</taxon>
        <taxon>Micromonosporaceae</taxon>
        <taxon>Actinoplanes</taxon>
    </lineage>
</organism>
<evidence type="ECO:0000313" key="2">
    <source>
        <dbReference type="EMBL" id="MDI6097847.1"/>
    </source>
</evidence>
<sequence>MTSLELRYRRLLRVYPAGHRAAYEDEMIGVLMSGAEPGRRFPAAADTLDLLRAGLTARLGQGLHTQRGTGWRAAATVTGLFAALVLSGVAIGRLADGLVRSTFGDPMRAHGVDGLALLDPAVLTATWLVAAAAAVLGLRRAAVAIAAAGVLFQAGTVAWWAQPAPWEALGLGWSLALAVVALGLFAASGPPVRAVLGNRGLALVMATAAAVAVAWVLPWTGVISIDVGTVRSVRFLVPLPVLAVAAMAAGRGVRGRIAVLSAVVVAIPVAFSWLEEAARWSLFFDLTPGIVASSVIVLLLTPIVVLAAGVTLLSAWERLADRGHGHVRAYE</sequence>
<feature type="transmembrane region" description="Helical" evidence="1">
    <location>
        <begin position="115"/>
        <end position="136"/>
    </location>
</feature>
<keyword evidence="1" id="KW-0472">Membrane</keyword>
<comment type="caution">
    <text evidence="2">The sequence shown here is derived from an EMBL/GenBank/DDBJ whole genome shotgun (WGS) entry which is preliminary data.</text>
</comment>
<dbReference type="EMBL" id="JASCTH010000002">
    <property type="protein sequence ID" value="MDI6097847.1"/>
    <property type="molecule type" value="Genomic_DNA"/>
</dbReference>
<gene>
    <name evidence="2" type="ORF">QLQ12_04440</name>
</gene>
<feature type="transmembrane region" description="Helical" evidence="1">
    <location>
        <begin position="168"/>
        <end position="188"/>
    </location>
</feature>